<keyword evidence="2" id="KW-1185">Reference proteome</keyword>
<name>D7E6P1_METEZ</name>
<keyword evidence="1" id="KW-0378">Hydrolase</keyword>
<dbReference type="InterPro" id="IPR037264">
    <property type="entry name" value="TFIID_NTD2_sf"/>
</dbReference>
<keyword evidence="1" id="KW-0540">Nuclease</keyword>
<gene>
    <name evidence="1" type="ordered locus">Metev_0337</name>
</gene>
<keyword evidence="1" id="KW-0255">Endonuclease</keyword>
<accession>D7E6P1</accession>
<protein>
    <submittedName>
        <fullName evidence="1">Restriction endonuclease, type II, AlwI</fullName>
    </submittedName>
</protein>
<dbReference type="CDD" id="cd22316">
    <property type="entry name" value="BspD6I-like"/>
    <property type="match status" value="1"/>
</dbReference>
<dbReference type="REBASE" id="26594">
    <property type="entry name" value="MevORF338P"/>
</dbReference>
<organism evidence="1 2">
    <name type="scientific">Methanohalobium evestigatum (strain ATCC BAA-1072 / DSM 3721 / NBRC 107634 / OCM 161 / Z-7303)</name>
    <dbReference type="NCBI Taxonomy" id="644295"/>
    <lineage>
        <taxon>Archaea</taxon>
        <taxon>Methanobacteriati</taxon>
        <taxon>Methanobacteriota</taxon>
        <taxon>Stenosarchaea group</taxon>
        <taxon>Methanomicrobia</taxon>
        <taxon>Methanosarcinales</taxon>
        <taxon>Methanosarcinaceae</taxon>
        <taxon>Methanohalobium</taxon>
    </lineage>
</organism>
<dbReference type="InterPro" id="IPR018573">
    <property type="entry name" value="Restrct_endonuc_II_AlwI"/>
</dbReference>
<dbReference type="EMBL" id="CP002069">
    <property type="protein sequence ID" value="ADI73263.1"/>
    <property type="molecule type" value="Genomic_DNA"/>
</dbReference>
<dbReference type="HOGENOM" id="CLU_515643_0_0_2"/>
<reference evidence="1 2" key="1">
    <citation type="submission" date="2010-06" db="EMBL/GenBank/DDBJ databases">
        <title>Complete sequence chromosome of Methanohalobium evestigatum Z-7303.</title>
        <authorList>
            <consortium name="US DOE Joint Genome Institute"/>
            <person name="Lucas S."/>
            <person name="Copeland A."/>
            <person name="Lapidus A."/>
            <person name="Cheng J.-F."/>
            <person name="Bruce D."/>
            <person name="Goodwin L."/>
            <person name="Pitluck S."/>
            <person name="Saunders E."/>
            <person name="Detter J.C."/>
            <person name="Han C."/>
            <person name="Tapia R."/>
            <person name="Land M."/>
            <person name="Hauser L."/>
            <person name="Kyrpides N."/>
            <person name="Mikhailova N."/>
            <person name="Sieprawska-Lupa M."/>
            <person name="Whitman W.B."/>
            <person name="Anderson I."/>
            <person name="Woyke T."/>
        </authorList>
    </citation>
    <scope>NUCLEOTIDE SEQUENCE [LARGE SCALE GENOMIC DNA]</scope>
    <source>
        <strain evidence="2">ATCC BAA-1072 / DSM 3721 / NBRC 107634 / OCM 161 / Z-7303</strain>
    </source>
</reference>
<dbReference type="GO" id="GO:0004519">
    <property type="term" value="F:endonuclease activity"/>
    <property type="evidence" value="ECO:0007669"/>
    <property type="project" value="UniProtKB-KW"/>
</dbReference>
<dbReference type="KEGG" id="mev:Metev_0337"/>
<dbReference type="Gene3D" id="3.40.91.50">
    <property type="match status" value="1"/>
</dbReference>
<proteinExistence type="predicted"/>
<evidence type="ECO:0000313" key="1">
    <source>
        <dbReference type="EMBL" id="ADI73263.1"/>
    </source>
</evidence>
<dbReference type="Pfam" id="PF09491">
    <property type="entry name" value="RE_AlwI"/>
    <property type="match status" value="1"/>
</dbReference>
<dbReference type="GeneID" id="9345953"/>
<dbReference type="SUPFAM" id="SSF160897">
    <property type="entry name" value="Taf5 N-terminal domain-like"/>
    <property type="match status" value="1"/>
</dbReference>
<sequence length="569" mass="66872">MTSIGNTKTLFFFTSPRTPIKMIDEIELLVNNFEGQNWNPKTQESYALTLKNSNFFEGKIKNNLSFAARDRINRAPKALGFVNLKPIELTNAGARLLSNKRINEIFIRQMMKFQLPSPYHTDNSGRFYVRPYLEILRLIYELDGLTKHELAIFGLQIIHIDYYELIKTEIQNFRLEKSKKFYTRKKEYIQESYIRAIEKIYADEINQKNFKTRETDNNDYRQFINTKRRNIIDYADAAIRYLKATELVSFDVNSLKLTITHDKKDDVKFLLDNVPREPVYINNENEFKNHLFDANNIILYTDNKEETTKKIFELYKYLYKKLPKGFIKKVRNLHIEELKDLKDKLEQDKIDDVLNKQINSLKVTDDFNDIINVYDSIIQGEVADPPLIFEWNTWRALVILDDGNINGNFKIDTDGSPLFSAPPKYPDISCYYNEFNLIVEVTLSYGEKQYDMESEPVPRHLGDFSKSSDKESFCLFIAKNVSEGTLAYFYGLNNIEISYYGGKSKIIPMDLNSFKAFLHHANEKDNIESNQLHSYLKYLIEQTNSTENEIEWYKTIKNTVTNWTEVISN</sequence>
<dbReference type="Proteomes" id="UP000000391">
    <property type="component" value="Chromosome"/>
</dbReference>
<dbReference type="AlphaFoldDB" id="D7E6P1"/>
<dbReference type="RefSeq" id="WP_013193831.1">
    <property type="nucleotide sequence ID" value="NC_014253.1"/>
</dbReference>
<evidence type="ECO:0000313" key="2">
    <source>
        <dbReference type="Proteomes" id="UP000000391"/>
    </source>
</evidence>